<evidence type="ECO:0000313" key="2">
    <source>
        <dbReference type="EMBL" id="MDI5967931.1"/>
    </source>
</evidence>
<dbReference type="RefSeq" id="WP_271314129.1">
    <property type="nucleotide sequence ID" value="NZ_JABXJJ020000001.1"/>
</dbReference>
<dbReference type="AlphaFoldDB" id="A0AA90JVL6"/>
<evidence type="ECO:0000256" key="1">
    <source>
        <dbReference type="SAM" id="SignalP"/>
    </source>
</evidence>
<gene>
    <name evidence="2" type="ORF">POF50_000955</name>
</gene>
<proteinExistence type="predicted"/>
<keyword evidence="1" id="KW-0732">Signal</keyword>
<reference evidence="2" key="1">
    <citation type="submission" date="2023-05" db="EMBL/GenBank/DDBJ databases">
        <title>Streptantibioticus silvisoli sp. nov., acidotolerant actinomycetes 1 from pine litter.</title>
        <authorList>
            <person name="Swiecimska M."/>
            <person name="Golinska P."/>
            <person name="Sangal V."/>
            <person name="Wachnowicz B."/>
            <person name="Goodfellow M."/>
        </authorList>
    </citation>
    <scope>NUCLEOTIDE SEQUENCE</scope>
    <source>
        <strain evidence="2">SL13</strain>
    </source>
</reference>
<name>A0AA90JVL6_9ACTN</name>
<protein>
    <submittedName>
        <fullName evidence="2">Uncharacterized protein</fullName>
    </submittedName>
</protein>
<comment type="caution">
    <text evidence="2">The sequence shown here is derived from an EMBL/GenBank/DDBJ whole genome shotgun (WGS) entry which is preliminary data.</text>
</comment>
<organism evidence="2">
    <name type="scientific">Streptantibioticus silvisoli</name>
    <dbReference type="NCBI Taxonomy" id="2705255"/>
    <lineage>
        <taxon>Bacteria</taxon>
        <taxon>Bacillati</taxon>
        <taxon>Actinomycetota</taxon>
        <taxon>Actinomycetes</taxon>
        <taxon>Kitasatosporales</taxon>
        <taxon>Streptomycetaceae</taxon>
        <taxon>Streptantibioticus</taxon>
    </lineage>
</organism>
<dbReference type="EMBL" id="JABXJJ020000001">
    <property type="protein sequence ID" value="MDI5967931.1"/>
    <property type="molecule type" value="Genomic_DNA"/>
</dbReference>
<feature type="chain" id="PRO_5041679199" evidence="1">
    <location>
        <begin position="34"/>
        <end position="140"/>
    </location>
</feature>
<accession>A0AA90JVL6</accession>
<sequence length="140" mass="13901">MNVWKLVRNAAVPVVCGITASVAVGAFCGNASAATGQGPATAIHSAAAPKALSRQLLGQVSGPTYLEASAPVAGVYAVEYDVTGNAAFDTYIDGTELGYVGASPGVYQTRSVSLSAGGHLVQVAGPEGSGQASVYLVQIS</sequence>
<feature type="signal peptide" evidence="1">
    <location>
        <begin position="1"/>
        <end position="33"/>
    </location>
</feature>